<feature type="signal peptide" evidence="2">
    <location>
        <begin position="1"/>
        <end position="17"/>
    </location>
</feature>
<dbReference type="PROSITE" id="PS51257">
    <property type="entry name" value="PROKAR_LIPOPROTEIN"/>
    <property type="match status" value="1"/>
</dbReference>
<dbReference type="GO" id="GO:0006508">
    <property type="term" value="P:proteolysis"/>
    <property type="evidence" value="ECO:0007669"/>
    <property type="project" value="InterPro"/>
</dbReference>
<name>A0A3S9VWW3_9BACT</name>
<sequence>MKHIFTFLALMMLFTLASCSTGHEKEEESDPIPEPTPESISFSYEQGIYQSVNLPYRKAAISATDNKKAALVLYLHGGTSKGNDNTTQMNEVGIDSIGNYLVSHQINSIFLVPQCPSNKSWGGSMNGVLKSLIDEYAASGVIDTKRIYIFGGSMGGTGTWSMISSYPDLFAAAMPVAGKPSGCNASNVARTPVYTVMGTADEIMDITVVEDFINHLNELGGESAFDIENGWTHEITCIKSYTSKRLEWIFKHTRQTE</sequence>
<dbReference type="AlphaFoldDB" id="A0A3S9VWW3"/>
<evidence type="ECO:0000259" key="3">
    <source>
        <dbReference type="Pfam" id="PF00326"/>
    </source>
</evidence>
<organism evidence="4 5">
    <name type="scientific">Butyricimonas faecalis</name>
    <dbReference type="NCBI Taxonomy" id="2093856"/>
    <lineage>
        <taxon>Bacteria</taxon>
        <taxon>Pseudomonadati</taxon>
        <taxon>Bacteroidota</taxon>
        <taxon>Bacteroidia</taxon>
        <taxon>Bacteroidales</taxon>
        <taxon>Odoribacteraceae</taxon>
        <taxon>Butyricimonas</taxon>
    </lineage>
</organism>
<gene>
    <name evidence="4" type="ORF">D8S85_16825</name>
</gene>
<dbReference type="PANTHER" id="PTHR43037:SF1">
    <property type="entry name" value="BLL1128 PROTEIN"/>
    <property type="match status" value="1"/>
</dbReference>
<dbReference type="SUPFAM" id="SSF53474">
    <property type="entry name" value="alpha/beta-Hydrolases"/>
    <property type="match status" value="1"/>
</dbReference>
<dbReference type="Gene3D" id="3.40.50.1820">
    <property type="entry name" value="alpha/beta hydrolase"/>
    <property type="match status" value="1"/>
</dbReference>
<dbReference type="InterPro" id="IPR029058">
    <property type="entry name" value="AB_hydrolase_fold"/>
</dbReference>
<evidence type="ECO:0000256" key="1">
    <source>
        <dbReference type="ARBA" id="ARBA00022729"/>
    </source>
</evidence>
<dbReference type="RefSeq" id="WP_106481450.1">
    <property type="nucleotide sequence ID" value="NZ_CP032819.1"/>
</dbReference>
<dbReference type="InterPro" id="IPR050955">
    <property type="entry name" value="Plant_Biomass_Hydrol_Est"/>
</dbReference>
<dbReference type="PANTHER" id="PTHR43037">
    <property type="entry name" value="UNNAMED PRODUCT-RELATED"/>
    <property type="match status" value="1"/>
</dbReference>
<keyword evidence="1 2" id="KW-0732">Signal</keyword>
<evidence type="ECO:0000313" key="4">
    <source>
        <dbReference type="EMBL" id="AZS31055.1"/>
    </source>
</evidence>
<proteinExistence type="predicted"/>
<dbReference type="GO" id="GO:0008236">
    <property type="term" value="F:serine-type peptidase activity"/>
    <property type="evidence" value="ECO:0007669"/>
    <property type="project" value="InterPro"/>
</dbReference>
<dbReference type="Pfam" id="PF00326">
    <property type="entry name" value="Peptidase_S9"/>
    <property type="match status" value="1"/>
</dbReference>
<dbReference type="OrthoDB" id="9764953at2"/>
<protein>
    <recommendedName>
        <fullName evidence="3">Peptidase S9 prolyl oligopeptidase catalytic domain-containing protein</fullName>
    </recommendedName>
</protein>
<evidence type="ECO:0000313" key="5">
    <source>
        <dbReference type="Proteomes" id="UP000270673"/>
    </source>
</evidence>
<feature type="chain" id="PRO_5019301492" description="Peptidase S9 prolyl oligopeptidase catalytic domain-containing protein" evidence="2">
    <location>
        <begin position="18"/>
        <end position="257"/>
    </location>
</feature>
<dbReference type="InterPro" id="IPR001375">
    <property type="entry name" value="Peptidase_S9_cat"/>
</dbReference>
<dbReference type="KEGG" id="buy:D8S85_16825"/>
<dbReference type="EMBL" id="CP032819">
    <property type="protein sequence ID" value="AZS31055.1"/>
    <property type="molecule type" value="Genomic_DNA"/>
</dbReference>
<dbReference type="Proteomes" id="UP000270673">
    <property type="component" value="Chromosome"/>
</dbReference>
<accession>A0A3S9VWW3</accession>
<feature type="domain" description="Peptidase S9 prolyl oligopeptidase catalytic" evidence="3">
    <location>
        <begin position="133"/>
        <end position="178"/>
    </location>
</feature>
<reference evidence="4 5" key="1">
    <citation type="submission" date="2018-10" db="EMBL/GenBank/DDBJ databases">
        <title>Butyricimonas faecalis sp. nov., isolated from human faeces and emended description of the genus Butyricimonas.</title>
        <authorList>
            <person name="Le Roy T."/>
            <person name="Van der Smissen P."/>
            <person name="Paquot A."/>
            <person name="Delzenne N."/>
            <person name="Muccioli G."/>
            <person name="Collet J.-F."/>
            <person name="Cani P.D."/>
        </authorList>
    </citation>
    <scope>NUCLEOTIDE SEQUENCE [LARGE SCALE GENOMIC DNA]</scope>
    <source>
        <strain evidence="4 5">H184</strain>
    </source>
</reference>
<evidence type="ECO:0000256" key="2">
    <source>
        <dbReference type="SAM" id="SignalP"/>
    </source>
</evidence>
<keyword evidence="5" id="KW-1185">Reference proteome</keyword>